<evidence type="ECO:0000256" key="4">
    <source>
        <dbReference type="ARBA" id="ARBA00022801"/>
    </source>
</evidence>
<name>A0AAV5GLY5_9BASI</name>
<dbReference type="InterPro" id="IPR036866">
    <property type="entry name" value="RibonucZ/Hydroxyglut_hydro"/>
</dbReference>
<dbReference type="PANTHER" id="PTHR42978">
    <property type="entry name" value="QUORUM-QUENCHING LACTONASE YTNP-RELATED-RELATED"/>
    <property type="match status" value="1"/>
</dbReference>
<dbReference type="EMBL" id="BQKY01000007">
    <property type="protein sequence ID" value="GJN90510.1"/>
    <property type="molecule type" value="Genomic_DNA"/>
</dbReference>
<dbReference type="InterPro" id="IPR051013">
    <property type="entry name" value="MBL_superfamily_lactonases"/>
</dbReference>
<evidence type="ECO:0000256" key="3">
    <source>
        <dbReference type="ARBA" id="ARBA00022723"/>
    </source>
</evidence>
<accession>A0AAV5GLY5</accession>
<evidence type="ECO:0000256" key="1">
    <source>
        <dbReference type="ARBA" id="ARBA00001947"/>
    </source>
</evidence>
<keyword evidence="4" id="KW-0378">Hydrolase</keyword>
<evidence type="ECO:0000259" key="6">
    <source>
        <dbReference type="SMART" id="SM00849"/>
    </source>
</evidence>
<organism evidence="7 8">
    <name type="scientific">Rhodotorula paludigena</name>
    <dbReference type="NCBI Taxonomy" id="86838"/>
    <lineage>
        <taxon>Eukaryota</taxon>
        <taxon>Fungi</taxon>
        <taxon>Dikarya</taxon>
        <taxon>Basidiomycota</taxon>
        <taxon>Pucciniomycotina</taxon>
        <taxon>Microbotryomycetes</taxon>
        <taxon>Sporidiobolales</taxon>
        <taxon>Sporidiobolaceae</taxon>
        <taxon>Rhodotorula</taxon>
    </lineage>
</organism>
<feature type="domain" description="Metallo-beta-lactamase" evidence="6">
    <location>
        <begin position="56"/>
        <end position="294"/>
    </location>
</feature>
<dbReference type="GO" id="GO:0016787">
    <property type="term" value="F:hydrolase activity"/>
    <property type="evidence" value="ECO:0007669"/>
    <property type="project" value="UniProtKB-KW"/>
</dbReference>
<dbReference type="SUPFAM" id="SSF56281">
    <property type="entry name" value="Metallo-hydrolase/oxidoreductase"/>
    <property type="match status" value="1"/>
</dbReference>
<keyword evidence="5" id="KW-0862">Zinc</keyword>
<dbReference type="Gene3D" id="3.60.15.10">
    <property type="entry name" value="Ribonuclease Z/Hydroxyacylglutathione hydrolase-like"/>
    <property type="match status" value="1"/>
</dbReference>
<comment type="similarity">
    <text evidence="2">Belongs to the metallo-beta-lactamase superfamily.</text>
</comment>
<gene>
    <name evidence="7" type="ORF">Rhopal_003521-T1</name>
</gene>
<evidence type="ECO:0000313" key="7">
    <source>
        <dbReference type="EMBL" id="GJN90510.1"/>
    </source>
</evidence>
<dbReference type="Proteomes" id="UP001342314">
    <property type="component" value="Unassembled WGS sequence"/>
</dbReference>
<sequence>MAAVHGYEAPVLPYAGWHGYPSGDAACSVVIFAPSQVEMAEFLSLHPGTDKRLTHPVSIFLIKSATGRIALFDLGLSEKWTSTVPQEKLAWYEERFGVTVLAELDEVLAARGVEANQVETVVLSHHHFDHIGNISLFPSAEVIVGPATREHIKALEGRPRVKELSWHHSPTRIASFEHSYDVFSDGSFLLVSTPGHTAGHLAALVRTSSPSEPDKPHGEYVLLAADCCHHPLVARADAPPNEPRYRMGCWREPGESLAEPPKHSMHEDYVQAELSLERVKAAGRRDEIMVVLAHDFEQWERWGGKEVFVKGVKLNDWKEKGMKRA</sequence>
<keyword evidence="8" id="KW-1185">Reference proteome</keyword>
<comment type="cofactor">
    <cofactor evidence="1">
        <name>Zn(2+)</name>
        <dbReference type="ChEBI" id="CHEBI:29105"/>
    </cofactor>
</comment>
<dbReference type="PANTHER" id="PTHR42978:SF2">
    <property type="entry name" value="102 KBASES UNSTABLE REGION: FROM 1 TO 119443"/>
    <property type="match status" value="1"/>
</dbReference>
<evidence type="ECO:0000256" key="2">
    <source>
        <dbReference type="ARBA" id="ARBA00007749"/>
    </source>
</evidence>
<dbReference type="GO" id="GO:0046872">
    <property type="term" value="F:metal ion binding"/>
    <property type="evidence" value="ECO:0007669"/>
    <property type="project" value="UniProtKB-KW"/>
</dbReference>
<evidence type="ECO:0000256" key="5">
    <source>
        <dbReference type="ARBA" id="ARBA00022833"/>
    </source>
</evidence>
<evidence type="ECO:0000313" key="8">
    <source>
        <dbReference type="Proteomes" id="UP001342314"/>
    </source>
</evidence>
<dbReference type="CDD" id="cd07730">
    <property type="entry name" value="metallo-hydrolase-like_MBL-fold"/>
    <property type="match status" value="1"/>
</dbReference>
<dbReference type="SMART" id="SM00849">
    <property type="entry name" value="Lactamase_B"/>
    <property type="match status" value="1"/>
</dbReference>
<proteinExistence type="inferred from homology"/>
<dbReference type="InterPro" id="IPR001279">
    <property type="entry name" value="Metallo-B-lactamas"/>
</dbReference>
<protein>
    <recommendedName>
        <fullName evidence="6">Metallo-beta-lactamase domain-containing protein</fullName>
    </recommendedName>
</protein>
<keyword evidence="3" id="KW-0479">Metal-binding</keyword>
<reference evidence="7 8" key="1">
    <citation type="submission" date="2021-12" db="EMBL/GenBank/DDBJ databases">
        <title>High titer production of polyol ester of fatty acids by Rhodotorula paludigena BS15 towards product separation-free biomass refinery.</title>
        <authorList>
            <person name="Mano J."/>
            <person name="Ono H."/>
            <person name="Tanaka T."/>
            <person name="Naito K."/>
            <person name="Sushida H."/>
            <person name="Ike M."/>
            <person name="Tokuyasu K."/>
            <person name="Kitaoka M."/>
        </authorList>
    </citation>
    <scope>NUCLEOTIDE SEQUENCE [LARGE SCALE GENOMIC DNA]</scope>
    <source>
        <strain evidence="7 8">BS15</strain>
    </source>
</reference>
<dbReference type="Pfam" id="PF00753">
    <property type="entry name" value="Lactamase_B"/>
    <property type="match status" value="1"/>
</dbReference>
<comment type="caution">
    <text evidence="7">The sequence shown here is derived from an EMBL/GenBank/DDBJ whole genome shotgun (WGS) entry which is preliminary data.</text>
</comment>
<dbReference type="AlphaFoldDB" id="A0AAV5GLY5"/>